<dbReference type="GeneID" id="72185581"/>
<keyword evidence="2" id="KW-0472">Membrane</keyword>
<dbReference type="KEGG" id="halx:M0R89_10240"/>
<evidence type="ECO:0000313" key="3">
    <source>
        <dbReference type="EMBL" id="UPV72926.1"/>
    </source>
</evidence>
<evidence type="ECO:0000313" key="4">
    <source>
        <dbReference type="Proteomes" id="UP000830729"/>
    </source>
</evidence>
<reference evidence="3 4" key="1">
    <citation type="submission" date="2022-04" db="EMBL/GenBank/DDBJ databases">
        <title>Diverse halophilic archaea isolated from saline environments.</title>
        <authorList>
            <person name="Cui H.-L."/>
        </authorList>
    </citation>
    <scope>NUCLEOTIDE SEQUENCE [LARGE SCALE GENOMIC DNA]</scope>
    <source>
        <strain evidence="3 4">XZYJT49</strain>
    </source>
</reference>
<sequence>MMWQDFVFLAGSVFSLVVLVPTLRDSMANVPLGTALPSATIGFIYGTAFLTLGMTMSAVGSLLTGVMWSLIAALRSPHPYNSTTRSDSASSSNDSANSTTNAAPHAD</sequence>
<proteinExistence type="predicted"/>
<keyword evidence="4" id="KW-1185">Reference proteome</keyword>
<name>A0A8U0HQB3_9EURY</name>
<organism evidence="3 4">
    <name type="scientific">Halorussus limi</name>
    <dbReference type="NCBI Taxonomy" id="2938695"/>
    <lineage>
        <taxon>Archaea</taxon>
        <taxon>Methanobacteriati</taxon>
        <taxon>Methanobacteriota</taxon>
        <taxon>Stenosarchaea group</taxon>
        <taxon>Halobacteria</taxon>
        <taxon>Halobacteriales</taxon>
        <taxon>Haladaptataceae</taxon>
        <taxon>Halorussus</taxon>
    </lineage>
</organism>
<feature type="transmembrane region" description="Helical" evidence="2">
    <location>
        <begin position="48"/>
        <end position="74"/>
    </location>
</feature>
<protein>
    <submittedName>
        <fullName evidence="3">Uncharacterized protein</fullName>
    </submittedName>
</protein>
<dbReference type="EMBL" id="CP096659">
    <property type="protein sequence ID" value="UPV72926.1"/>
    <property type="molecule type" value="Genomic_DNA"/>
</dbReference>
<evidence type="ECO:0000256" key="2">
    <source>
        <dbReference type="SAM" id="Phobius"/>
    </source>
</evidence>
<feature type="compositionally biased region" description="Low complexity" evidence="1">
    <location>
        <begin position="81"/>
        <end position="107"/>
    </location>
</feature>
<gene>
    <name evidence="3" type="ORF">M0R89_10240</name>
</gene>
<keyword evidence="2" id="KW-1133">Transmembrane helix</keyword>
<dbReference type="Proteomes" id="UP000830729">
    <property type="component" value="Chromosome"/>
</dbReference>
<dbReference type="AlphaFoldDB" id="A0A8U0HQB3"/>
<keyword evidence="2" id="KW-0812">Transmembrane</keyword>
<evidence type="ECO:0000256" key="1">
    <source>
        <dbReference type="SAM" id="MobiDB-lite"/>
    </source>
</evidence>
<feature type="region of interest" description="Disordered" evidence="1">
    <location>
        <begin position="79"/>
        <end position="107"/>
    </location>
</feature>
<dbReference type="RefSeq" id="WP_248648985.1">
    <property type="nucleotide sequence ID" value="NZ_CP096659.1"/>
</dbReference>
<accession>A0A8U0HQB3</accession>